<comment type="caution">
    <text evidence="6">The sequence shown here is derived from an EMBL/GenBank/DDBJ whole genome shotgun (WGS) entry which is preliminary data.</text>
</comment>
<organism evidence="6 7">
    <name type="scientific">Portunus trituberculatus</name>
    <name type="common">Swimming crab</name>
    <name type="synonym">Neptunus trituberculatus</name>
    <dbReference type="NCBI Taxonomy" id="210409"/>
    <lineage>
        <taxon>Eukaryota</taxon>
        <taxon>Metazoa</taxon>
        <taxon>Ecdysozoa</taxon>
        <taxon>Arthropoda</taxon>
        <taxon>Crustacea</taxon>
        <taxon>Multicrustacea</taxon>
        <taxon>Malacostraca</taxon>
        <taxon>Eumalacostraca</taxon>
        <taxon>Eucarida</taxon>
        <taxon>Decapoda</taxon>
        <taxon>Pleocyemata</taxon>
        <taxon>Brachyura</taxon>
        <taxon>Eubrachyura</taxon>
        <taxon>Portunoidea</taxon>
        <taxon>Portunidae</taxon>
        <taxon>Portuninae</taxon>
        <taxon>Portunus</taxon>
    </lineage>
</organism>
<protein>
    <recommendedName>
        <fullName evidence="5">NLE domain-containing protein</fullName>
    </recommendedName>
</protein>
<dbReference type="AlphaFoldDB" id="A0A5B7H1A0"/>
<sequence length="120" mass="13728">MYWRRKHKNGSPKGHDPSMLWPEKLPAQQSWNREGNKRILEEEEDSDEEISPSLTEKPTKKKTTGMDDDDSLEDKENVLAQFQSESGEAAGPPVELPLNLPREKLQQILNALLQQVCFTV</sequence>
<feature type="domain" description="NLE" evidence="5">
    <location>
        <begin position="78"/>
        <end position="114"/>
    </location>
</feature>
<gene>
    <name evidence="6" type="ORF">E2C01_058974</name>
</gene>
<evidence type="ECO:0000256" key="2">
    <source>
        <dbReference type="ARBA" id="ARBA00022574"/>
    </source>
</evidence>
<dbReference type="EMBL" id="VSRR010022652">
    <property type="protein sequence ID" value="MPC64852.1"/>
    <property type="molecule type" value="Genomic_DNA"/>
</dbReference>
<keyword evidence="3" id="KW-0677">Repeat</keyword>
<evidence type="ECO:0000313" key="7">
    <source>
        <dbReference type="Proteomes" id="UP000324222"/>
    </source>
</evidence>
<feature type="region of interest" description="Disordered" evidence="4">
    <location>
        <begin position="1"/>
        <end position="75"/>
    </location>
</feature>
<feature type="compositionally biased region" description="Basic residues" evidence="4">
    <location>
        <begin position="1"/>
        <end position="10"/>
    </location>
</feature>
<dbReference type="InterPro" id="IPR012972">
    <property type="entry name" value="NLE"/>
</dbReference>
<evidence type="ECO:0000256" key="4">
    <source>
        <dbReference type="SAM" id="MobiDB-lite"/>
    </source>
</evidence>
<evidence type="ECO:0000256" key="3">
    <source>
        <dbReference type="ARBA" id="ARBA00022737"/>
    </source>
</evidence>
<feature type="compositionally biased region" description="Acidic residues" evidence="4">
    <location>
        <begin position="41"/>
        <end position="50"/>
    </location>
</feature>
<keyword evidence="7" id="KW-1185">Reference proteome</keyword>
<accession>A0A5B7H1A0</accession>
<dbReference type="OrthoDB" id="10267436at2759"/>
<evidence type="ECO:0000313" key="6">
    <source>
        <dbReference type="EMBL" id="MPC64852.1"/>
    </source>
</evidence>
<name>A0A5B7H1A0_PORTR</name>
<keyword evidence="2" id="KW-0853">WD repeat</keyword>
<reference evidence="6 7" key="1">
    <citation type="submission" date="2019-05" db="EMBL/GenBank/DDBJ databases">
        <title>Another draft genome of Portunus trituberculatus and its Hox gene families provides insights of decapod evolution.</title>
        <authorList>
            <person name="Jeong J.-H."/>
            <person name="Song I."/>
            <person name="Kim S."/>
            <person name="Choi T."/>
            <person name="Kim D."/>
            <person name="Ryu S."/>
            <person name="Kim W."/>
        </authorList>
    </citation>
    <scope>NUCLEOTIDE SEQUENCE [LARGE SCALE GENOMIC DNA]</scope>
    <source>
        <tissue evidence="6">Muscle</tissue>
    </source>
</reference>
<evidence type="ECO:0000259" key="5">
    <source>
        <dbReference type="Pfam" id="PF08154"/>
    </source>
</evidence>
<proteinExistence type="predicted"/>
<dbReference type="Pfam" id="PF08154">
    <property type="entry name" value="NLE"/>
    <property type="match status" value="1"/>
</dbReference>
<dbReference type="Proteomes" id="UP000324222">
    <property type="component" value="Unassembled WGS sequence"/>
</dbReference>
<evidence type="ECO:0000256" key="1">
    <source>
        <dbReference type="ARBA" id="ARBA00004123"/>
    </source>
</evidence>
<dbReference type="GO" id="GO:0005634">
    <property type="term" value="C:nucleus"/>
    <property type="evidence" value="ECO:0007669"/>
    <property type="project" value="UniProtKB-SubCell"/>
</dbReference>
<comment type="subcellular location">
    <subcellularLocation>
        <location evidence="1">Nucleus</location>
    </subcellularLocation>
</comment>